<name>A0A9D4I7V2_DREPO</name>
<reference evidence="1" key="2">
    <citation type="submission" date="2020-11" db="EMBL/GenBank/DDBJ databases">
        <authorList>
            <person name="McCartney M.A."/>
            <person name="Auch B."/>
            <person name="Kono T."/>
            <person name="Mallez S."/>
            <person name="Becker A."/>
            <person name="Gohl D.M."/>
            <person name="Silverstein K.A.T."/>
            <person name="Koren S."/>
            <person name="Bechman K.B."/>
            <person name="Herman A."/>
            <person name="Abrahante J.E."/>
            <person name="Garbe J."/>
        </authorList>
    </citation>
    <scope>NUCLEOTIDE SEQUENCE</scope>
    <source>
        <strain evidence="1">Duluth1</strain>
        <tissue evidence="1">Whole animal</tissue>
    </source>
</reference>
<sequence>MAPDTKVPDGRKDRRTKKAKTISLCQLRGIISIGKNQQTNQPTDQQTGQKQYVPHYNNIMKTNVLTKFPEGWTIHVISRNRTILKLIQDIKISVLTKFHKDWKIHVTLRVLTRNKFRPLKAMFFNQLELFHEDRKIIVASRVKNAPPPGGIFFPNIPEPFSNSSKISL</sequence>
<evidence type="ECO:0000313" key="2">
    <source>
        <dbReference type="Proteomes" id="UP000828390"/>
    </source>
</evidence>
<accession>A0A9D4I7V2</accession>
<keyword evidence="2" id="KW-1185">Reference proteome</keyword>
<evidence type="ECO:0000313" key="1">
    <source>
        <dbReference type="EMBL" id="KAH3750413.1"/>
    </source>
</evidence>
<reference evidence="1" key="1">
    <citation type="journal article" date="2019" name="bioRxiv">
        <title>The Genome of the Zebra Mussel, Dreissena polymorpha: A Resource for Invasive Species Research.</title>
        <authorList>
            <person name="McCartney M.A."/>
            <person name="Auch B."/>
            <person name="Kono T."/>
            <person name="Mallez S."/>
            <person name="Zhang Y."/>
            <person name="Obille A."/>
            <person name="Becker A."/>
            <person name="Abrahante J.E."/>
            <person name="Garbe J."/>
            <person name="Badalamenti J.P."/>
            <person name="Herman A."/>
            <person name="Mangelson H."/>
            <person name="Liachko I."/>
            <person name="Sullivan S."/>
            <person name="Sone E.D."/>
            <person name="Koren S."/>
            <person name="Silverstein K.A.T."/>
            <person name="Beckman K.B."/>
            <person name="Gohl D.M."/>
        </authorList>
    </citation>
    <scope>NUCLEOTIDE SEQUENCE</scope>
    <source>
        <strain evidence="1">Duluth1</strain>
        <tissue evidence="1">Whole animal</tissue>
    </source>
</reference>
<comment type="caution">
    <text evidence="1">The sequence shown here is derived from an EMBL/GenBank/DDBJ whole genome shotgun (WGS) entry which is preliminary data.</text>
</comment>
<dbReference type="EMBL" id="JAIWYP010000010">
    <property type="protein sequence ID" value="KAH3750413.1"/>
    <property type="molecule type" value="Genomic_DNA"/>
</dbReference>
<dbReference type="AlphaFoldDB" id="A0A9D4I7V2"/>
<gene>
    <name evidence="1" type="ORF">DPMN_184935</name>
</gene>
<dbReference type="Proteomes" id="UP000828390">
    <property type="component" value="Unassembled WGS sequence"/>
</dbReference>
<proteinExistence type="predicted"/>
<protein>
    <submittedName>
        <fullName evidence="1">Uncharacterized protein</fullName>
    </submittedName>
</protein>
<organism evidence="1 2">
    <name type="scientific">Dreissena polymorpha</name>
    <name type="common">Zebra mussel</name>
    <name type="synonym">Mytilus polymorpha</name>
    <dbReference type="NCBI Taxonomy" id="45954"/>
    <lineage>
        <taxon>Eukaryota</taxon>
        <taxon>Metazoa</taxon>
        <taxon>Spiralia</taxon>
        <taxon>Lophotrochozoa</taxon>
        <taxon>Mollusca</taxon>
        <taxon>Bivalvia</taxon>
        <taxon>Autobranchia</taxon>
        <taxon>Heteroconchia</taxon>
        <taxon>Euheterodonta</taxon>
        <taxon>Imparidentia</taxon>
        <taxon>Neoheterodontei</taxon>
        <taxon>Myida</taxon>
        <taxon>Dreissenoidea</taxon>
        <taxon>Dreissenidae</taxon>
        <taxon>Dreissena</taxon>
    </lineage>
</organism>